<dbReference type="Proteomes" id="UP000254134">
    <property type="component" value="Unassembled WGS sequence"/>
</dbReference>
<dbReference type="EMBL" id="QQZY01000007">
    <property type="protein sequence ID" value="RDI73738.1"/>
    <property type="molecule type" value="Genomic_DNA"/>
</dbReference>
<protein>
    <submittedName>
        <fullName evidence="8">ComEC/Rec2-related protein</fullName>
    </submittedName>
</protein>
<evidence type="ECO:0000259" key="7">
    <source>
        <dbReference type="SMART" id="SM00849"/>
    </source>
</evidence>
<evidence type="ECO:0000256" key="2">
    <source>
        <dbReference type="ARBA" id="ARBA00022475"/>
    </source>
</evidence>
<feature type="transmembrane region" description="Helical" evidence="6">
    <location>
        <begin position="460"/>
        <end position="478"/>
    </location>
</feature>
<keyword evidence="5 6" id="KW-0472">Membrane</keyword>
<proteinExistence type="predicted"/>
<dbReference type="InterPro" id="IPR004477">
    <property type="entry name" value="ComEC_N"/>
</dbReference>
<evidence type="ECO:0000256" key="6">
    <source>
        <dbReference type="SAM" id="Phobius"/>
    </source>
</evidence>
<name>A0A7M2YWD2_9ACTN</name>
<keyword evidence="3 6" id="KW-0812">Transmembrane</keyword>
<feature type="transmembrane region" description="Helical" evidence="6">
    <location>
        <begin position="270"/>
        <end position="286"/>
    </location>
</feature>
<keyword evidence="2" id="KW-1003">Cell membrane</keyword>
<feature type="transmembrane region" description="Helical" evidence="6">
    <location>
        <begin position="433"/>
        <end position="454"/>
    </location>
</feature>
<feature type="transmembrane region" description="Helical" evidence="6">
    <location>
        <begin position="33"/>
        <end position="50"/>
    </location>
</feature>
<keyword evidence="4 6" id="KW-1133">Transmembrane helix</keyword>
<reference evidence="8 9" key="1">
    <citation type="submission" date="2018-07" db="EMBL/GenBank/DDBJ databases">
        <title>High-quality-draft genome sequence of Gaiella occulta.</title>
        <authorList>
            <person name="Severino R."/>
            <person name="Froufe H.J.C."/>
            <person name="Rainey F.A."/>
            <person name="Barroso C."/>
            <person name="Albuquerque L."/>
            <person name="Lobo-Da-Cunha A."/>
            <person name="Da Costa M.S."/>
            <person name="Egas C."/>
        </authorList>
    </citation>
    <scope>NUCLEOTIDE SEQUENCE [LARGE SCALE GENOMIC DNA]</scope>
    <source>
        <strain evidence="8 9">F2-233</strain>
    </source>
</reference>
<dbReference type="PANTHER" id="PTHR30619:SF1">
    <property type="entry name" value="RECOMBINATION PROTEIN 2"/>
    <property type="match status" value="1"/>
</dbReference>
<dbReference type="NCBIfam" id="TIGR00360">
    <property type="entry name" value="ComEC_N-term"/>
    <property type="match status" value="1"/>
</dbReference>
<dbReference type="PANTHER" id="PTHR30619">
    <property type="entry name" value="DNA INTERNALIZATION/COMPETENCE PROTEIN COMEC/REC2"/>
    <property type="match status" value="1"/>
</dbReference>
<dbReference type="Gene3D" id="3.60.15.10">
    <property type="entry name" value="Ribonuclease Z/Hydroxyacylglutathione hydrolase-like"/>
    <property type="match status" value="1"/>
</dbReference>
<evidence type="ECO:0000256" key="3">
    <source>
        <dbReference type="ARBA" id="ARBA00022692"/>
    </source>
</evidence>
<evidence type="ECO:0000313" key="8">
    <source>
        <dbReference type="EMBL" id="RDI73738.1"/>
    </source>
</evidence>
<evidence type="ECO:0000256" key="4">
    <source>
        <dbReference type="ARBA" id="ARBA00022989"/>
    </source>
</evidence>
<gene>
    <name evidence="8" type="ORF">Gocc_2651</name>
</gene>
<dbReference type="InterPro" id="IPR001279">
    <property type="entry name" value="Metallo-B-lactamas"/>
</dbReference>
<evidence type="ECO:0000313" key="9">
    <source>
        <dbReference type="Proteomes" id="UP000254134"/>
    </source>
</evidence>
<dbReference type="Pfam" id="PF13567">
    <property type="entry name" value="DUF4131"/>
    <property type="match status" value="1"/>
</dbReference>
<dbReference type="InterPro" id="IPR052159">
    <property type="entry name" value="Competence_DNA_uptake"/>
</dbReference>
<dbReference type="SMART" id="SM00849">
    <property type="entry name" value="Lactamase_B"/>
    <property type="match status" value="1"/>
</dbReference>
<dbReference type="Pfam" id="PF00753">
    <property type="entry name" value="Lactamase_B"/>
    <property type="match status" value="1"/>
</dbReference>
<comment type="subcellular location">
    <subcellularLocation>
        <location evidence="1">Cell membrane</location>
        <topology evidence="1">Multi-pass membrane protein</topology>
    </subcellularLocation>
</comment>
<feature type="transmembrane region" description="Helical" evidence="6">
    <location>
        <begin position="240"/>
        <end position="263"/>
    </location>
</feature>
<feature type="transmembrane region" description="Helical" evidence="6">
    <location>
        <begin position="7"/>
        <end position="27"/>
    </location>
</feature>
<evidence type="ECO:0000256" key="1">
    <source>
        <dbReference type="ARBA" id="ARBA00004651"/>
    </source>
</evidence>
<accession>A0A7M2YWD2</accession>
<feature type="transmembrane region" description="Helical" evidence="6">
    <location>
        <begin position="490"/>
        <end position="507"/>
    </location>
</feature>
<dbReference type="RefSeq" id="WP_181813676.1">
    <property type="nucleotide sequence ID" value="NZ_QQZY01000007.1"/>
</dbReference>
<dbReference type="GO" id="GO:0005886">
    <property type="term" value="C:plasma membrane"/>
    <property type="evidence" value="ECO:0007669"/>
    <property type="project" value="UniProtKB-SubCell"/>
</dbReference>
<sequence length="767" mass="80078">MSRARAALELVWPTALVVAACTGLAAANWLRPPAPLLAIAGCAGIALVLALDGPWRLAAVASGLAVLGLWWGSARVEALDRSLLAGHVDEFEQTRVVVTGPPSRTPHAVRATAEVLRFGGSTVRERVLLELPAGRAPPQGAVLELRARPVAPRGPETGFDERGWLARRGIHVVLRGGGRFTVVGRRGGIGGVGDRLRAEIAEALALGASGERRALLAGVVLGADEGLDPALRDAFKASGLYHLLAVSGQNVVFIAFGVLGLAYVAGLPRALGHVLAIAAVLSYALAVGWQPSVVRAAVAGCVASLAWLVSRPSERWHALALGALALLAWTPRSLLEPGFQLSFAAVAAILVTLPSLRRLHAGWPLPWQLVEVVGVSGACGLATAPILWLQFGTIPVWTVPANALAEPAMPPLLGLGLAAALVAPLLPPAAAALSWLAGACAAWIAFSARLIAGLPYAQTTSPLVFALPAALVAATAALRRLPPYRRRRAAAAALALAVLAAAAWWAAHPPPRWHPPAGLRATFLDVGQGDGIVLEVPEGAVLVDAGPPEARVDRQLRRMGLRSLAAVVITHPHRDHAGGAAAVVRALTVRAMLDPLQPGDWPEDAAARRAARMRHTEVVAARRGREYRLGRLRLRILWPDGGGLAGQNPHDHAAVVLASYGSTDLLLTADAESPVTARLPLRAVEVLKVAHHGSSDPGLAEELRTLRPRVAVISVGRGNDYGHPRGDTLAALAAVPGLRVYRTDEHGRVVVESDGRTIAVRAARGVP</sequence>
<dbReference type="AlphaFoldDB" id="A0A7M2YWD2"/>
<dbReference type="InterPro" id="IPR025405">
    <property type="entry name" value="DUF4131"/>
</dbReference>
<feature type="domain" description="Metallo-beta-lactamase" evidence="7">
    <location>
        <begin position="528"/>
        <end position="717"/>
    </location>
</feature>
<keyword evidence="9" id="KW-1185">Reference proteome</keyword>
<dbReference type="InterPro" id="IPR036866">
    <property type="entry name" value="RibonucZ/Hydroxyglut_hydro"/>
</dbReference>
<feature type="transmembrane region" description="Helical" evidence="6">
    <location>
        <begin position="368"/>
        <end position="388"/>
    </location>
</feature>
<evidence type="ECO:0000256" key="5">
    <source>
        <dbReference type="ARBA" id="ARBA00023136"/>
    </source>
</evidence>
<dbReference type="SUPFAM" id="SSF56281">
    <property type="entry name" value="Metallo-hydrolase/oxidoreductase"/>
    <property type="match status" value="1"/>
</dbReference>
<reference evidence="9" key="2">
    <citation type="journal article" date="2019" name="MicrobiologyOpen">
        <title>High-quality draft genome sequence of Gaiella occulta isolated from a 150 meter deep mineral water borehole and comparison with the genome sequences of other deep-branching lineages of the phylum Actinobacteria.</title>
        <authorList>
            <person name="Severino R."/>
            <person name="Froufe H.J.C."/>
            <person name="Barroso C."/>
            <person name="Albuquerque L."/>
            <person name="Lobo-da-Cunha A."/>
            <person name="da Costa M.S."/>
            <person name="Egas C."/>
        </authorList>
    </citation>
    <scope>NUCLEOTIDE SEQUENCE [LARGE SCALE GENOMIC DNA]</scope>
    <source>
        <strain evidence="9">F2-233</strain>
    </source>
</reference>
<dbReference type="Pfam" id="PF03772">
    <property type="entry name" value="Competence"/>
    <property type="match status" value="1"/>
</dbReference>
<comment type="caution">
    <text evidence="8">The sequence shown here is derived from an EMBL/GenBank/DDBJ whole genome shotgun (WGS) entry which is preliminary data.</text>
</comment>
<organism evidence="8 9">
    <name type="scientific">Gaiella occulta</name>
    <dbReference type="NCBI Taxonomy" id="1002870"/>
    <lineage>
        <taxon>Bacteria</taxon>
        <taxon>Bacillati</taxon>
        <taxon>Actinomycetota</taxon>
        <taxon>Thermoleophilia</taxon>
        <taxon>Gaiellales</taxon>
        <taxon>Gaiellaceae</taxon>
        <taxon>Gaiella</taxon>
    </lineage>
</organism>
<feature type="transmembrane region" description="Helical" evidence="6">
    <location>
        <begin position="408"/>
        <end position="426"/>
    </location>
</feature>
<dbReference type="PROSITE" id="PS51257">
    <property type="entry name" value="PROKAR_LIPOPROTEIN"/>
    <property type="match status" value="1"/>
</dbReference>